<comment type="caution">
    <text evidence="2">The sequence shown here is derived from an EMBL/GenBank/DDBJ whole genome shotgun (WGS) entry which is preliminary data.</text>
</comment>
<accession>A0ABT1U1V2</accession>
<protein>
    <submittedName>
        <fullName evidence="2">Heme-binding protein</fullName>
    </submittedName>
</protein>
<sequence>MIKTLMQLLASLFLAGCSILGIRNSAEAAYTLILQDGDIEIRAYRPLLIAETHVDADYANSGSVGFNRLAGYIFGNNRQQQKMAMTTPVYREQQGEKIAMTAPVLQQKSAGHWRMAFVMPPEYTLSTLPEPLDPLVEIKQLPAKKVAVLRYSGSLSEEKISTMADELSAWLNRHAYKALSPARSVAYDPPWTIPALRRNEVHIDIE</sequence>
<evidence type="ECO:0000256" key="1">
    <source>
        <dbReference type="SAM" id="SignalP"/>
    </source>
</evidence>
<dbReference type="PROSITE" id="PS51257">
    <property type="entry name" value="PROKAR_LIPOPROTEIN"/>
    <property type="match status" value="1"/>
</dbReference>
<dbReference type="Pfam" id="PF04832">
    <property type="entry name" value="SOUL"/>
    <property type="match status" value="2"/>
</dbReference>
<dbReference type="Proteomes" id="UP001524586">
    <property type="component" value="Unassembled WGS sequence"/>
</dbReference>
<dbReference type="PANTHER" id="PTHR11220">
    <property type="entry name" value="HEME-BINDING PROTEIN-RELATED"/>
    <property type="match status" value="1"/>
</dbReference>
<dbReference type="SUPFAM" id="SSF55136">
    <property type="entry name" value="Probable bacterial effector-binding domain"/>
    <property type="match status" value="1"/>
</dbReference>
<dbReference type="EMBL" id="JANIBK010000016">
    <property type="protein sequence ID" value="MCQ8127815.1"/>
    <property type="molecule type" value="Genomic_DNA"/>
</dbReference>
<proteinExistence type="predicted"/>
<evidence type="ECO:0000313" key="3">
    <source>
        <dbReference type="Proteomes" id="UP001524586"/>
    </source>
</evidence>
<keyword evidence="3" id="KW-1185">Reference proteome</keyword>
<dbReference type="InterPro" id="IPR011256">
    <property type="entry name" value="Reg_factor_effector_dom_sf"/>
</dbReference>
<dbReference type="RefSeq" id="WP_256614170.1">
    <property type="nucleotide sequence ID" value="NZ_JANIBK010000016.1"/>
</dbReference>
<feature type="chain" id="PRO_5045602586" evidence="1">
    <location>
        <begin position="29"/>
        <end position="206"/>
    </location>
</feature>
<gene>
    <name evidence="2" type="ORF">NP596_05015</name>
</gene>
<organism evidence="2 3">
    <name type="scientific">Methylomonas rivi</name>
    <dbReference type="NCBI Taxonomy" id="2952226"/>
    <lineage>
        <taxon>Bacteria</taxon>
        <taxon>Pseudomonadati</taxon>
        <taxon>Pseudomonadota</taxon>
        <taxon>Gammaproteobacteria</taxon>
        <taxon>Methylococcales</taxon>
        <taxon>Methylococcaceae</taxon>
        <taxon>Methylomonas</taxon>
    </lineage>
</organism>
<dbReference type="PANTHER" id="PTHR11220:SF58">
    <property type="entry name" value="SOUL HEME-BINDING FAMILY PROTEIN"/>
    <property type="match status" value="1"/>
</dbReference>
<feature type="signal peptide" evidence="1">
    <location>
        <begin position="1"/>
        <end position="28"/>
    </location>
</feature>
<evidence type="ECO:0000313" key="2">
    <source>
        <dbReference type="EMBL" id="MCQ8127815.1"/>
    </source>
</evidence>
<name>A0ABT1U1V2_9GAMM</name>
<reference evidence="2 3" key="1">
    <citation type="submission" date="2022-07" db="EMBL/GenBank/DDBJ databases">
        <title>Methylomonas rivi sp. nov., Methylomonas rosea sp. nov., Methylomonas aureus sp. nov. and Methylomonas subterranea sp. nov., four novel methanotrophs isolated from a freshwater creek and the deep terrestrial subsurface.</title>
        <authorList>
            <person name="Abin C."/>
            <person name="Sankaranarayanan K."/>
            <person name="Garner C."/>
            <person name="Sindelar R."/>
            <person name="Kotary K."/>
            <person name="Garner R."/>
            <person name="Barclay S."/>
            <person name="Lawson P."/>
            <person name="Krumholz L."/>
        </authorList>
    </citation>
    <scope>NUCLEOTIDE SEQUENCE [LARGE SCALE GENOMIC DNA]</scope>
    <source>
        <strain evidence="2 3">WSC-6</strain>
    </source>
</reference>
<keyword evidence="1" id="KW-0732">Signal</keyword>
<dbReference type="Gene3D" id="3.20.80.10">
    <property type="entry name" value="Regulatory factor, effector binding domain"/>
    <property type="match status" value="2"/>
</dbReference>
<dbReference type="InterPro" id="IPR006917">
    <property type="entry name" value="SOUL_heme-bd"/>
</dbReference>